<evidence type="ECO:0000313" key="1">
    <source>
        <dbReference type="EMBL" id="CAH0103953.1"/>
    </source>
</evidence>
<gene>
    <name evidence="1" type="ORF">DGAL_LOCUS6663</name>
</gene>
<proteinExistence type="predicted"/>
<accession>A0A8J2RMY7</accession>
<reference evidence="1" key="1">
    <citation type="submission" date="2021-11" db="EMBL/GenBank/DDBJ databases">
        <authorList>
            <person name="Schell T."/>
        </authorList>
    </citation>
    <scope>NUCLEOTIDE SEQUENCE</scope>
    <source>
        <strain evidence="1">M5</strain>
    </source>
</reference>
<protein>
    <submittedName>
        <fullName evidence="1">Uncharacterized protein</fullName>
    </submittedName>
</protein>
<keyword evidence="2" id="KW-1185">Reference proteome</keyword>
<dbReference type="Proteomes" id="UP000789390">
    <property type="component" value="Unassembled WGS sequence"/>
</dbReference>
<organism evidence="1 2">
    <name type="scientific">Daphnia galeata</name>
    <dbReference type="NCBI Taxonomy" id="27404"/>
    <lineage>
        <taxon>Eukaryota</taxon>
        <taxon>Metazoa</taxon>
        <taxon>Ecdysozoa</taxon>
        <taxon>Arthropoda</taxon>
        <taxon>Crustacea</taxon>
        <taxon>Branchiopoda</taxon>
        <taxon>Diplostraca</taxon>
        <taxon>Cladocera</taxon>
        <taxon>Anomopoda</taxon>
        <taxon>Daphniidae</taxon>
        <taxon>Daphnia</taxon>
    </lineage>
</organism>
<dbReference type="AlphaFoldDB" id="A0A8J2RMY7"/>
<comment type="caution">
    <text evidence="1">The sequence shown here is derived from an EMBL/GenBank/DDBJ whole genome shotgun (WGS) entry which is preliminary data.</text>
</comment>
<dbReference type="EMBL" id="CAKKLH010000123">
    <property type="protein sequence ID" value="CAH0103953.1"/>
    <property type="molecule type" value="Genomic_DNA"/>
</dbReference>
<evidence type="ECO:0000313" key="2">
    <source>
        <dbReference type="Proteomes" id="UP000789390"/>
    </source>
</evidence>
<name>A0A8J2RMY7_9CRUS</name>
<sequence length="156" mass="18172">MEMNMVMSEMMTTRQQMYFMTYPLDKHLKWANGWKVFFPNQFPISKISESFSFESSTDVMSFDELLVQFIVSVYLSKHADQEVTHLVAVYRQSPDLKMGHIPFKLQHTDSPKTCGQEKKVAMKMILRQGMTQRDVTPMIKVQVASISSWPSFFLPT</sequence>